<evidence type="ECO:0000256" key="1">
    <source>
        <dbReference type="SAM" id="SignalP"/>
    </source>
</evidence>
<reference evidence="4 5" key="1">
    <citation type="submission" date="2020-04" db="EMBL/GenBank/DDBJ databases">
        <authorList>
            <person name="Kittiwongwattana C."/>
        </authorList>
    </citation>
    <scope>NUCLEOTIDE SEQUENCE [LARGE SCALE GENOMIC DNA]</scope>
    <source>
        <strain evidence="3 5">1303</strain>
        <strain evidence="4">1310</strain>
    </source>
</reference>
<organism evidence="2 4">
    <name type="scientific">Chitinophaga oryzae</name>
    <dbReference type="NCBI Taxonomy" id="2725414"/>
    <lineage>
        <taxon>Bacteria</taxon>
        <taxon>Pseudomonadati</taxon>
        <taxon>Bacteroidota</taxon>
        <taxon>Chitinophagia</taxon>
        <taxon>Chitinophagales</taxon>
        <taxon>Chitinophagaceae</taxon>
        <taxon>Chitinophaga</taxon>
    </lineage>
</organism>
<protein>
    <submittedName>
        <fullName evidence="2">Uncharacterized protein</fullName>
    </submittedName>
</protein>
<proteinExistence type="predicted"/>
<gene>
    <name evidence="3" type="ORF">HF324_07945</name>
    <name evidence="2" type="ORF">HF329_08285</name>
</gene>
<evidence type="ECO:0000313" key="2">
    <source>
        <dbReference type="EMBL" id="QJB31301.1"/>
    </source>
</evidence>
<dbReference type="RefSeq" id="WP_168803562.1">
    <property type="nucleotide sequence ID" value="NZ_CP051204.2"/>
</dbReference>
<dbReference type="EMBL" id="CP051204">
    <property type="protein sequence ID" value="QJB37787.1"/>
    <property type="molecule type" value="Genomic_DNA"/>
</dbReference>
<dbReference type="AlphaFoldDB" id="A0AAE6ZFZ6"/>
<keyword evidence="1" id="KW-0732">Signal</keyword>
<dbReference type="Proteomes" id="UP000503144">
    <property type="component" value="Chromosome"/>
</dbReference>
<dbReference type="Proteomes" id="UP000502421">
    <property type="component" value="Chromosome"/>
</dbReference>
<name>A0AAE6ZFZ6_9BACT</name>
<evidence type="ECO:0000313" key="4">
    <source>
        <dbReference type="Proteomes" id="UP000502421"/>
    </source>
</evidence>
<keyword evidence="5" id="KW-1185">Reference proteome</keyword>
<sequence>MFGRSLFPLLLLPCLSIAQATLPVKDFTTTDSVARTVSCHGDLRRLTHELTDRYQDPLSKTRALFVWVAHNIAYDYKGYNRTGIR</sequence>
<reference evidence="2" key="2">
    <citation type="submission" date="2020-09" db="EMBL/GenBank/DDBJ databases">
        <authorList>
            <person name="Kittiwongwattana C."/>
        </authorList>
    </citation>
    <scope>NUCLEOTIDE SEQUENCE</scope>
    <source>
        <strain evidence="2">1310</strain>
    </source>
</reference>
<feature type="chain" id="PRO_5041915086" evidence="1">
    <location>
        <begin position="21"/>
        <end position="85"/>
    </location>
</feature>
<dbReference type="KEGG" id="coy:HF329_08285"/>
<accession>A0AAE6ZFZ6</accession>
<dbReference type="EMBL" id="CP051205">
    <property type="protein sequence ID" value="QJB31301.1"/>
    <property type="molecule type" value="Genomic_DNA"/>
</dbReference>
<evidence type="ECO:0000313" key="5">
    <source>
        <dbReference type="Proteomes" id="UP000503144"/>
    </source>
</evidence>
<feature type="signal peptide" evidence="1">
    <location>
        <begin position="1"/>
        <end position="20"/>
    </location>
</feature>
<evidence type="ECO:0000313" key="3">
    <source>
        <dbReference type="EMBL" id="QJB37787.1"/>
    </source>
</evidence>